<evidence type="ECO:0000256" key="7">
    <source>
        <dbReference type="ARBA" id="ARBA00049120"/>
    </source>
</evidence>
<dbReference type="Gene3D" id="3.40.50.150">
    <property type="entry name" value="Vaccinia Virus protein VP39"/>
    <property type="match status" value="1"/>
</dbReference>
<dbReference type="GO" id="GO:0003677">
    <property type="term" value="F:DNA binding"/>
    <property type="evidence" value="ECO:0007669"/>
    <property type="project" value="UniProtKB-KW"/>
</dbReference>
<dbReference type="Proteomes" id="UP000267017">
    <property type="component" value="Unassembled WGS sequence"/>
</dbReference>
<dbReference type="Pfam" id="PF01555">
    <property type="entry name" value="N6_N4_Mtase"/>
    <property type="match status" value="1"/>
</dbReference>
<dbReference type="PANTHER" id="PTHR13370:SF3">
    <property type="entry name" value="TRNA (GUANINE(10)-N2)-METHYLTRANSFERASE HOMOLOG"/>
    <property type="match status" value="1"/>
</dbReference>
<dbReference type="RefSeq" id="WP_128635784.1">
    <property type="nucleotide sequence ID" value="NZ_RRCN01000002.1"/>
</dbReference>
<dbReference type="OrthoDB" id="9800801at2"/>
<dbReference type="EC" id="2.1.1.-" evidence="8"/>
<dbReference type="SUPFAM" id="SSF53335">
    <property type="entry name" value="S-adenosyl-L-methionine-dependent methyltransferases"/>
    <property type="match status" value="1"/>
</dbReference>
<reference evidence="11 12" key="1">
    <citation type="submission" date="2018-11" db="EMBL/GenBank/DDBJ databases">
        <title>Genome sequencing of Paenibacillus sp. KCOM 3021 (= ChDC PVNT-B20).</title>
        <authorList>
            <person name="Kook J.-K."/>
            <person name="Park S.-N."/>
            <person name="Lim Y.K."/>
        </authorList>
    </citation>
    <scope>NUCLEOTIDE SEQUENCE [LARGE SCALE GENOMIC DNA]</scope>
    <source>
        <strain evidence="11 12">KCOM 3021</strain>
    </source>
</reference>
<dbReference type="GO" id="GO:0005737">
    <property type="term" value="C:cytoplasm"/>
    <property type="evidence" value="ECO:0007669"/>
    <property type="project" value="TreeGrafter"/>
</dbReference>
<organism evidence="11 12">
    <name type="scientific">Paenibacillus oralis</name>
    <dbReference type="NCBI Taxonomy" id="2490856"/>
    <lineage>
        <taxon>Bacteria</taxon>
        <taxon>Bacillati</taxon>
        <taxon>Bacillota</taxon>
        <taxon>Bacilli</taxon>
        <taxon>Bacillales</taxon>
        <taxon>Paenibacillaceae</taxon>
        <taxon>Paenibacillus</taxon>
    </lineage>
</organism>
<keyword evidence="2 11" id="KW-0489">Methyltransferase</keyword>
<evidence type="ECO:0000259" key="10">
    <source>
        <dbReference type="Pfam" id="PF01555"/>
    </source>
</evidence>
<accession>A0A3P3T9K0</accession>
<comment type="catalytic activity">
    <reaction evidence="7">
        <text>a 2'-deoxycytidine in DNA + S-adenosyl-L-methionine = an N(4)-methyl-2'-deoxycytidine in DNA + S-adenosyl-L-homocysteine + H(+)</text>
        <dbReference type="Rhea" id="RHEA:16857"/>
        <dbReference type="Rhea" id="RHEA-COMP:11369"/>
        <dbReference type="Rhea" id="RHEA-COMP:13674"/>
        <dbReference type="ChEBI" id="CHEBI:15378"/>
        <dbReference type="ChEBI" id="CHEBI:57856"/>
        <dbReference type="ChEBI" id="CHEBI:59789"/>
        <dbReference type="ChEBI" id="CHEBI:85452"/>
        <dbReference type="ChEBI" id="CHEBI:137933"/>
        <dbReference type="EC" id="2.1.1.113"/>
    </reaction>
</comment>
<dbReference type="InterPro" id="IPR002941">
    <property type="entry name" value="DNA_methylase_N4/N6"/>
</dbReference>
<evidence type="ECO:0000256" key="6">
    <source>
        <dbReference type="ARBA" id="ARBA00023125"/>
    </source>
</evidence>
<dbReference type="EMBL" id="RRCN01000002">
    <property type="protein sequence ID" value="RRJ54697.1"/>
    <property type="molecule type" value="Genomic_DNA"/>
</dbReference>
<evidence type="ECO:0000256" key="1">
    <source>
        <dbReference type="ARBA" id="ARBA00010203"/>
    </source>
</evidence>
<evidence type="ECO:0000313" key="11">
    <source>
        <dbReference type="EMBL" id="RRJ54697.1"/>
    </source>
</evidence>
<keyword evidence="4" id="KW-0949">S-adenosyl-L-methionine</keyword>
<dbReference type="GO" id="GO:0015667">
    <property type="term" value="F:site-specific DNA-methyltransferase (cytosine-N4-specific) activity"/>
    <property type="evidence" value="ECO:0007669"/>
    <property type="project" value="UniProtKB-EC"/>
</dbReference>
<dbReference type="AlphaFoldDB" id="A0A3P3T9K0"/>
<dbReference type="InterPro" id="IPR017985">
    <property type="entry name" value="MeTrfase_CN4_CS"/>
</dbReference>
<gene>
    <name evidence="11" type="ORF">EHV15_34430</name>
</gene>
<dbReference type="PANTHER" id="PTHR13370">
    <property type="entry name" value="RNA METHYLASE-RELATED"/>
    <property type="match status" value="1"/>
</dbReference>
<feature type="domain" description="DNA methylase N-4/N-6" evidence="10">
    <location>
        <begin position="21"/>
        <end position="244"/>
    </location>
</feature>
<keyword evidence="6" id="KW-0238">DNA-binding</keyword>
<keyword evidence="12" id="KW-1185">Reference proteome</keyword>
<feature type="region of interest" description="Disordered" evidence="9">
    <location>
        <begin position="146"/>
        <end position="165"/>
    </location>
</feature>
<dbReference type="PRINTS" id="PR00508">
    <property type="entry name" value="S21N4MTFRASE"/>
</dbReference>
<protein>
    <recommendedName>
        <fullName evidence="8">Methyltransferase</fullName>
        <ecNumber evidence="8">2.1.1.-</ecNumber>
    </recommendedName>
</protein>
<dbReference type="PROSITE" id="PS00093">
    <property type="entry name" value="N4_MTASE"/>
    <property type="match status" value="1"/>
</dbReference>
<comment type="similarity">
    <text evidence="1">Belongs to the N(4)/N(6)-methyltransferase family. N(4) subfamily.</text>
</comment>
<name>A0A3P3T9K0_9BACL</name>
<evidence type="ECO:0000256" key="4">
    <source>
        <dbReference type="ARBA" id="ARBA00022691"/>
    </source>
</evidence>
<dbReference type="InterPro" id="IPR029063">
    <property type="entry name" value="SAM-dependent_MTases_sf"/>
</dbReference>
<dbReference type="GO" id="GO:0009007">
    <property type="term" value="F:site-specific DNA-methyltransferase (adenine-specific) activity"/>
    <property type="evidence" value="ECO:0007669"/>
    <property type="project" value="TreeGrafter"/>
</dbReference>
<sequence>MNTIELMDCLIGMQHLQEESVDLIITSPPYNVGKSYETKTDLDCYLSWQREVIYACERVLRVGGSIVYQVGNYINKGAVYPLDCMMFHYFLECGLIPRNRIVWHFEHGLHCRNRFSGRHETALWFSKGEEYTFNLDSVRVPQKYPGKKHYKGPKKGQLSGNPLGKNPGDVWIIPNVKHNHPEKTEHECQFPLDLIRPLIKALSNPHELVLDPFMGSGTVAVAASELSRCYIGFELLGKNIQIAQQRLTALNVE</sequence>
<keyword evidence="3 11" id="KW-0808">Transferase</keyword>
<dbReference type="InterPro" id="IPR001091">
    <property type="entry name" value="RM_Methyltransferase"/>
</dbReference>
<evidence type="ECO:0000256" key="3">
    <source>
        <dbReference type="ARBA" id="ARBA00022679"/>
    </source>
</evidence>
<dbReference type="GO" id="GO:0008170">
    <property type="term" value="F:N-methyltransferase activity"/>
    <property type="evidence" value="ECO:0007669"/>
    <property type="project" value="InterPro"/>
</dbReference>
<evidence type="ECO:0000256" key="9">
    <source>
        <dbReference type="SAM" id="MobiDB-lite"/>
    </source>
</evidence>
<evidence type="ECO:0000256" key="2">
    <source>
        <dbReference type="ARBA" id="ARBA00022603"/>
    </source>
</evidence>
<comment type="caution">
    <text evidence="11">The sequence shown here is derived from an EMBL/GenBank/DDBJ whole genome shotgun (WGS) entry which is preliminary data.</text>
</comment>
<keyword evidence="5" id="KW-0680">Restriction system</keyword>
<evidence type="ECO:0000256" key="8">
    <source>
        <dbReference type="RuleBase" id="RU362026"/>
    </source>
</evidence>
<evidence type="ECO:0000313" key="12">
    <source>
        <dbReference type="Proteomes" id="UP000267017"/>
    </source>
</evidence>
<dbReference type="GO" id="GO:0032259">
    <property type="term" value="P:methylation"/>
    <property type="evidence" value="ECO:0007669"/>
    <property type="project" value="UniProtKB-KW"/>
</dbReference>
<proteinExistence type="inferred from homology"/>
<dbReference type="GO" id="GO:0009307">
    <property type="term" value="P:DNA restriction-modification system"/>
    <property type="evidence" value="ECO:0007669"/>
    <property type="project" value="UniProtKB-KW"/>
</dbReference>
<evidence type="ECO:0000256" key="5">
    <source>
        <dbReference type="ARBA" id="ARBA00022747"/>
    </source>
</evidence>